<gene>
    <name evidence="2" type="ORF">HUK83_05755</name>
</gene>
<dbReference type="RefSeq" id="WP_218061973.1">
    <property type="nucleotide sequence ID" value="NZ_JABXXQ010000073.1"/>
</dbReference>
<keyword evidence="1" id="KW-1133">Transmembrane helix</keyword>
<comment type="caution">
    <text evidence="2">The sequence shown here is derived from an EMBL/GenBank/DDBJ whole genome shotgun (WGS) entry which is preliminary data.</text>
</comment>
<dbReference type="Proteomes" id="UP000565205">
    <property type="component" value="Unassembled WGS sequence"/>
</dbReference>
<reference evidence="2 3" key="1">
    <citation type="submission" date="2020-06" db="EMBL/GenBank/DDBJ databases">
        <title>Description of novel acetic acid bacteria.</title>
        <authorList>
            <person name="Sombolestani A."/>
        </authorList>
    </citation>
    <scope>NUCLEOTIDE SEQUENCE [LARGE SCALE GENOMIC DNA]</scope>
    <source>
        <strain evidence="2 3">LMG 26838</strain>
    </source>
</reference>
<evidence type="ECO:0000256" key="1">
    <source>
        <dbReference type="SAM" id="Phobius"/>
    </source>
</evidence>
<keyword evidence="1" id="KW-0472">Membrane</keyword>
<feature type="transmembrane region" description="Helical" evidence="1">
    <location>
        <begin position="133"/>
        <end position="150"/>
    </location>
</feature>
<feature type="transmembrane region" description="Helical" evidence="1">
    <location>
        <begin position="96"/>
        <end position="113"/>
    </location>
</feature>
<evidence type="ECO:0000313" key="3">
    <source>
        <dbReference type="Proteomes" id="UP000565205"/>
    </source>
</evidence>
<accession>A0A850NP57</accession>
<name>A0A850NP57_9PROT</name>
<organism evidence="2 3">
    <name type="scientific">Endobacter medicaginis</name>
    <dbReference type="NCBI Taxonomy" id="1181271"/>
    <lineage>
        <taxon>Bacteria</taxon>
        <taxon>Pseudomonadati</taxon>
        <taxon>Pseudomonadota</taxon>
        <taxon>Alphaproteobacteria</taxon>
        <taxon>Acetobacterales</taxon>
        <taxon>Acetobacteraceae</taxon>
        <taxon>Endobacter</taxon>
    </lineage>
</organism>
<proteinExistence type="predicted"/>
<feature type="transmembrane region" description="Helical" evidence="1">
    <location>
        <begin position="66"/>
        <end position="89"/>
    </location>
</feature>
<dbReference type="AlphaFoldDB" id="A0A850NP57"/>
<evidence type="ECO:0000313" key="2">
    <source>
        <dbReference type="EMBL" id="NVN29840.1"/>
    </source>
</evidence>
<protein>
    <submittedName>
        <fullName evidence="2">Uncharacterized protein</fullName>
    </submittedName>
</protein>
<feature type="non-terminal residue" evidence="2">
    <location>
        <position position="1"/>
    </location>
</feature>
<keyword evidence="1" id="KW-0812">Transmembrane</keyword>
<sequence>RLGFAAAGIAPAAVLAAIGLGLHLMVWGWSWGQYFLESLGTGFEPRLLALRWNWLVLDARPIHERYHGLAVVFPWVLPGFAGMIAGLLAPRGNRPAHVLVAAAVMVHWAVYLCYRDLHAEGLWRFGNYHYFKWTQPLLCFYALLLVLRLARRGERLAGAGSIALVLLACCWQSRLERDPHAATVRVLGPGELAIPGGMTDPTQVLVVPARGDAMTMYVGPELLEQHGRVWAYNGDVKAWPLPGGMVLSVLRRLPAGDAVIRLAPGIEVAPDSPPYLARMRLSFGLPCAVLPKRASCRPALPRDAFTPR</sequence>
<dbReference type="EMBL" id="JABXXQ010000073">
    <property type="protein sequence ID" value="NVN29840.1"/>
    <property type="molecule type" value="Genomic_DNA"/>
</dbReference>